<gene>
    <name evidence="5" type="ORF">C442_05531</name>
</gene>
<name>M0KQR8_9EURY</name>
<dbReference type="EMBL" id="AOLW01000012">
    <property type="protein sequence ID" value="EMA23298.1"/>
    <property type="molecule type" value="Genomic_DNA"/>
</dbReference>
<feature type="domain" description="Bacterioopsin transcriptional activator GAF and HTH associated" evidence="4">
    <location>
        <begin position="22"/>
        <end position="121"/>
    </location>
</feature>
<keyword evidence="6" id="KW-1185">Reference proteome</keyword>
<evidence type="ECO:0000256" key="1">
    <source>
        <dbReference type="ARBA" id="ARBA00023015"/>
    </source>
</evidence>
<dbReference type="PANTHER" id="PTHR34236:SF1">
    <property type="entry name" value="DIMETHYL SULFOXIDE REDUCTASE TRANSCRIPTIONAL ACTIVATOR"/>
    <property type="match status" value="1"/>
</dbReference>
<protein>
    <submittedName>
        <fullName evidence="5">DNA binding domain-containing protein</fullName>
    </submittedName>
</protein>
<organism evidence="5 6">
    <name type="scientific">Haloarcula amylolytica JCM 13557</name>
    <dbReference type="NCBI Taxonomy" id="1227452"/>
    <lineage>
        <taxon>Archaea</taxon>
        <taxon>Methanobacteriati</taxon>
        <taxon>Methanobacteriota</taxon>
        <taxon>Stenosarchaea group</taxon>
        <taxon>Halobacteria</taxon>
        <taxon>Halobacteriales</taxon>
        <taxon>Haloarculaceae</taxon>
        <taxon>Haloarcula</taxon>
    </lineage>
</organism>
<comment type="caution">
    <text evidence="5">The sequence shown here is derived from an EMBL/GenBank/DDBJ whole genome shotgun (WGS) entry which is preliminary data.</text>
</comment>
<dbReference type="Pfam" id="PF15915">
    <property type="entry name" value="BAT"/>
    <property type="match status" value="1"/>
</dbReference>
<keyword evidence="2" id="KW-0804">Transcription</keyword>
<proteinExistence type="predicted"/>
<accession>M0KQR8</accession>
<keyword evidence="1" id="KW-0805">Transcription regulation</keyword>
<evidence type="ECO:0000313" key="5">
    <source>
        <dbReference type="EMBL" id="EMA23298.1"/>
    </source>
</evidence>
<reference evidence="5 6" key="1">
    <citation type="journal article" date="2014" name="PLoS Genet.">
        <title>Phylogenetically driven sequencing of extremely halophilic archaea reveals strategies for static and dynamic osmo-response.</title>
        <authorList>
            <person name="Becker E.A."/>
            <person name="Seitzer P.M."/>
            <person name="Tritt A."/>
            <person name="Larsen D."/>
            <person name="Krusor M."/>
            <person name="Yao A.I."/>
            <person name="Wu D."/>
            <person name="Madern D."/>
            <person name="Eisen J.A."/>
            <person name="Darling A.E."/>
            <person name="Facciotti M.T."/>
        </authorList>
    </citation>
    <scope>NUCLEOTIDE SEQUENCE [LARGE SCALE GENOMIC DNA]</scope>
    <source>
        <strain evidence="5 6">JCM 13557</strain>
    </source>
</reference>
<dbReference type="AlphaFoldDB" id="M0KQR8"/>
<evidence type="ECO:0000259" key="3">
    <source>
        <dbReference type="Pfam" id="PF04967"/>
    </source>
</evidence>
<dbReference type="InterPro" id="IPR007050">
    <property type="entry name" value="HTH_bacterioopsin"/>
</dbReference>
<evidence type="ECO:0000259" key="4">
    <source>
        <dbReference type="Pfam" id="PF15915"/>
    </source>
</evidence>
<feature type="domain" description="HTH bat-type" evidence="3">
    <location>
        <begin position="157"/>
        <end position="208"/>
    </location>
</feature>
<dbReference type="InterPro" id="IPR031803">
    <property type="entry name" value="BAT_GAF/HTH-assoc"/>
</dbReference>
<sequence length="237" mass="26247">MSTIVEATVPANQFALGQTFVREPSAEFRTVSLVADGPGRVMPFLWADHNEADRLIGVIEHDDSVRSVDLLSERGGACLLRIEWGPRIRTLVSTLTEANVSILSASGYDGSWQLQLFLPNYDRIAAIHEFGDDSGVDLSIDHINRLSESPTYGSLGLTEHQYETVMTAYNAGYYDVPRTVTLVELAEEFDVTHQALSERLRRAHGALVTTELYHRTHQCESAVSPRCAAKTISKVNQ</sequence>
<dbReference type="Proteomes" id="UP000011623">
    <property type="component" value="Unassembled WGS sequence"/>
</dbReference>
<evidence type="ECO:0000313" key="6">
    <source>
        <dbReference type="Proteomes" id="UP000011623"/>
    </source>
</evidence>
<dbReference type="PATRIC" id="fig|1227452.3.peg.1104"/>
<dbReference type="PANTHER" id="PTHR34236">
    <property type="entry name" value="DIMETHYL SULFOXIDE REDUCTASE TRANSCRIPTIONAL ACTIVATOR"/>
    <property type="match status" value="1"/>
</dbReference>
<dbReference type="RefSeq" id="WP_008308515.1">
    <property type="nucleotide sequence ID" value="NZ_AOLW01000012.1"/>
</dbReference>
<evidence type="ECO:0000256" key="2">
    <source>
        <dbReference type="ARBA" id="ARBA00023163"/>
    </source>
</evidence>
<dbReference type="Pfam" id="PF04967">
    <property type="entry name" value="HTH_10"/>
    <property type="match status" value="1"/>
</dbReference>